<dbReference type="InterPro" id="IPR054189">
    <property type="entry name" value="DUF6894"/>
</dbReference>
<dbReference type="Proteomes" id="UP000558284">
    <property type="component" value="Unassembled WGS sequence"/>
</dbReference>
<accession>A0A838BEP8</accession>
<gene>
    <name evidence="2" type="ORF">H0241_31860</name>
</gene>
<reference evidence="2 3" key="1">
    <citation type="submission" date="2020-07" db="EMBL/GenBank/DDBJ databases">
        <title>Definition of the novel symbiovar canariense within Mesorhizobium novociceri, a new species of genus Mesorhizobium nodulating Cicer canariense in the Caldera de Taburiente National Park (La Palma, Canary Islands).</title>
        <authorList>
            <person name="Leon-Barrios M."/>
            <person name="Perez-Yepez J."/>
            <person name="Flores-Felix J.D."/>
            <person name="Ramirez-Baena M.H."/>
            <person name="Pulido-Suarez L."/>
            <person name="Igual J.M."/>
            <person name="Velazquez E."/>
            <person name="Peix A."/>
        </authorList>
    </citation>
    <scope>NUCLEOTIDE SEQUENCE [LARGE SCALE GENOMIC DNA]</scope>
    <source>
        <strain evidence="2 3">CCANP35</strain>
    </source>
</reference>
<comment type="caution">
    <text evidence="2">The sequence shown here is derived from an EMBL/GenBank/DDBJ whole genome shotgun (WGS) entry which is preliminary data.</text>
</comment>
<dbReference type="Pfam" id="PF21834">
    <property type="entry name" value="DUF6894"/>
    <property type="match status" value="1"/>
</dbReference>
<proteinExistence type="predicted"/>
<name>A0A838BEP8_9HYPH</name>
<dbReference type="RefSeq" id="WP_181061721.1">
    <property type="nucleotide sequence ID" value="NZ_JACDTY010000027.1"/>
</dbReference>
<sequence>MALYYFDVDDNGTVYPDDQGTDCETFDRVKEEAIRALVEMIRDSLPNGDRHRLMIKVRDDGGGVVLQVSINFEVEAEHRSHGSSSPDSHV</sequence>
<dbReference type="AlphaFoldDB" id="A0A838BEP8"/>
<protein>
    <recommendedName>
        <fullName evidence="1">DUF6894 domain-containing protein</fullName>
    </recommendedName>
</protein>
<dbReference type="EMBL" id="JACDTY010000027">
    <property type="protein sequence ID" value="MBA1144792.1"/>
    <property type="molecule type" value="Genomic_DNA"/>
</dbReference>
<evidence type="ECO:0000259" key="1">
    <source>
        <dbReference type="Pfam" id="PF21834"/>
    </source>
</evidence>
<organism evidence="2 3">
    <name type="scientific">Mesorhizobium neociceri</name>
    <dbReference type="NCBI Taxonomy" id="1307853"/>
    <lineage>
        <taxon>Bacteria</taxon>
        <taxon>Pseudomonadati</taxon>
        <taxon>Pseudomonadota</taxon>
        <taxon>Alphaproteobacteria</taxon>
        <taxon>Hyphomicrobiales</taxon>
        <taxon>Phyllobacteriaceae</taxon>
        <taxon>Mesorhizobium</taxon>
    </lineage>
</organism>
<evidence type="ECO:0000313" key="3">
    <source>
        <dbReference type="Proteomes" id="UP000558284"/>
    </source>
</evidence>
<feature type="domain" description="DUF6894" evidence="1">
    <location>
        <begin position="3"/>
        <end position="70"/>
    </location>
</feature>
<keyword evidence="3" id="KW-1185">Reference proteome</keyword>
<evidence type="ECO:0000313" key="2">
    <source>
        <dbReference type="EMBL" id="MBA1144792.1"/>
    </source>
</evidence>